<feature type="compositionally biased region" description="Low complexity" evidence="1">
    <location>
        <begin position="851"/>
        <end position="860"/>
    </location>
</feature>
<reference evidence="2 3" key="1">
    <citation type="submission" date="2021-06" db="EMBL/GenBank/DDBJ databases">
        <authorList>
            <person name="Palmer J.M."/>
        </authorList>
    </citation>
    <scope>NUCLEOTIDE SEQUENCE [LARGE SCALE GENOMIC DNA]</scope>
    <source>
        <strain evidence="2 3">XC_2019</strain>
        <tissue evidence="2">Muscle</tissue>
    </source>
</reference>
<feature type="region of interest" description="Disordered" evidence="1">
    <location>
        <begin position="677"/>
        <end position="715"/>
    </location>
</feature>
<keyword evidence="3" id="KW-1185">Reference proteome</keyword>
<feature type="compositionally biased region" description="Low complexity" evidence="1">
    <location>
        <begin position="2066"/>
        <end position="2093"/>
    </location>
</feature>
<feature type="compositionally biased region" description="Polar residues" evidence="1">
    <location>
        <begin position="926"/>
        <end position="948"/>
    </location>
</feature>
<feature type="compositionally biased region" description="Polar residues" evidence="1">
    <location>
        <begin position="507"/>
        <end position="535"/>
    </location>
</feature>
<gene>
    <name evidence="2" type="ORF">XENOCAPTIV_026576</name>
</gene>
<feature type="compositionally biased region" description="Low complexity" evidence="1">
    <location>
        <begin position="2337"/>
        <end position="2349"/>
    </location>
</feature>
<feature type="non-terminal residue" evidence="2">
    <location>
        <position position="1"/>
    </location>
</feature>
<proteinExistence type="predicted"/>
<name>A0ABV0RME6_9TELE</name>
<feature type="compositionally biased region" description="Polar residues" evidence="1">
    <location>
        <begin position="1054"/>
        <end position="1064"/>
    </location>
</feature>
<feature type="compositionally biased region" description="Polar residues" evidence="1">
    <location>
        <begin position="436"/>
        <end position="475"/>
    </location>
</feature>
<feature type="compositionally biased region" description="Polar residues" evidence="1">
    <location>
        <begin position="3720"/>
        <end position="3730"/>
    </location>
</feature>
<feature type="region of interest" description="Disordered" evidence="1">
    <location>
        <begin position="2337"/>
        <end position="2356"/>
    </location>
</feature>
<feature type="compositionally biased region" description="Polar residues" evidence="1">
    <location>
        <begin position="350"/>
        <end position="362"/>
    </location>
</feature>
<feature type="compositionally biased region" description="Low complexity" evidence="1">
    <location>
        <begin position="880"/>
        <end position="900"/>
    </location>
</feature>
<feature type="compositionally biased region" description="Polar residues" evidence="1">
    <location>
        <begin position="1335"/>
        <end position="1354"/>
    </location>
</feature>
<dbReference type="Proteomes" id="UP001434883">
    <property type="component" value="Unassembled WGS sequence"/>
</dbReference>
<feature type="region of interest" description="Disordered" evidence="1">
    <location>
        <begin position="1294"/>
        <end position="1459"/>
    </location>
</feature>
<feature type="compositionally biased region" description="Polar residues" evidence="1">
    <location>
        <begin position="793"/>
        <end position="804"/>
    </location>
</feature>
<feature type="compositionally biased region" description="Pro residues" evidence="1">
    <location>
        <begin position="491"/>
        <end position="501"/>
    </location>
</feature>
<feature type="region of interest" description="Disordered" evidence="1">
    <location>
        <begin position="2020"/>
        <end position="2115"/>
    </location>
</feature>
<feature type="compositionally biased region" description="Polar residues" evidence="1">
    <location>
        <begin position="3212"/>
        <end position="3221"/>
    </location>
</feature>
<feature type="compositionally biased region" description="Low complexity" evidence="1">
    <location>
        <begin position="1229"/>
        <end position="1262"/>
    </location>
</feature>
<accession>A0ABV0RME6</accession>
<feature type="compositionally biased region" description="Acidic residues" evidence="1">
    <location>
        <begin position="4178"/>
        <end position="4189"/>
    </location>
</feature>
<feature type="region of interest" description="Disordered" evidence="1">
    <location>
        <begin position="4327"/>
        <end position="4421"/>
    </location>
</feature>
<feature type="compositionally biased region" description="Basic and acidic residues" evidence="1">
    <location>
        <begin position="3312"/>
        <end position="3323"/>
    </location>
</feature>
<feature type="compositionally biased region" description="Basic and acidic residues" evidence="1">
    <location>
        <begin position="3914"/>
        <end position="3925"/>
    </location>
</feature>
<feature type="compositionally biased region" description="Polar residues" evidence="1">
    <location>
        <begin position="3324"/>
        <end position="3340"/>
    </location>
</feature>
<feature type="region of interest" description="Disordered" evidence="1">
    <location>
        <begin position="3866"/>
        <end position="3925"/>
    </location>
</feature>
<feature type="region of interest" description="Disordered" evidence="1">
    <location>
        <begin position="2296"/>
        <end position="2321"/>
    </location>
</feature>
<comment type="caution">
    <text evidence="2">The sequence shown here is derived from an EMBL/GenBank/DDBJ whole genome shotgun (WGS) entry which is preliminary data.</text>
</comment>
<feature type="compositionally biased region" description="Polar residues" evidence="1">
    <location>
        <begin position="4394"/>
        <end position="4412"/>
    </location>
</feature>
<feature type="compositionally biased region" description="Low complexity" evidence="1">
    <location>
        <begin position="1355"/>
        <end position="1372"/>
    </location>
</feature>
<feature type="compositionally biased region" description="Polar residues" evidence="1">
    <location>
        <begin position="555"/>
        <end position="568"/>
    </location>
</feature>
<evidence type="ECO:0000256" key="1">
    <source>
        <dbReference type="SAM" id="MobiDB-lite"/>
    </source>
</evidence>
<feature type="compositionally biased region" description="Polar residues" evidence="1">
    <location>
        <begin position="4328"/>
        <end position="4353"/>
    </location>
</feature>
<feature type="compositionally biased region" description="Low complexity" evidence="1">
    <location>
        <begin position="949"/>
        <end position="964"/>
    </location>
</feature>
<feature type="compositionally biased region" description="Low complexity" evidence="1">
    <location>
        <begin position="479"/>
        <end position="490"/>
    </location>
</feature>
<organism evidence="2 3">
    <name type="scientific">Xenoophorus captivus</name>
    <dbReference type="NCBI Taxonomy" id="1517983"/>
    <lineage>
        <taxon>Eukaryota</taxon>
        <taxon>Metazoa</taxon>
        <taxon>Chordata</taxon>
        <taxon>Craniata</taxon>
        <taxon>Vertebrata</taxon>
        <taxon>Euteleostomi</taxon>
        <taxon>Actinopterygii</taxon>
        <taxon>Neopterygii</taxon>
        <taxon>Teleostei</taxon>
        <taxon>Neoteleostei</taxon>
        <taxon>Acanthomorphata</taxon>
        <taxon>Ovalentaria</taxon>
        <taxon>Atherinomorphae</taxon>
        <taxon>Cyprinodontiformes</taxon>
        <taxon>Goodeidae</taxon>
        <taxon>Xenoophorus</taxon>
    </lineage>
</organism>
<feature type="compositionally biased region" description="Polar residues" evidence="1">
    <location>
        <begin position="2094"/>
        <end position="2114"/>
    </location>
</feature>
<feature type="compositionally biased region" description="Low complexity" evidence="1">
    <location>
        <begin position="1014"/>
        <end position="1028"/>
    </location>
</feature>
<feature type="region of interest" description="Disordered" evidence="1">
    <location>
        <begin position="227"/>
        <end position="250"/>
    </location>
</feature>
<feature type="compositionally biased region" description="Acidic residues" evidence="1">
    <location>
        <begin position="3666"/>
        <end position="3675"/>
    </location>
</feature>
<evidence type="ECO:0000313" key="2">
    <source>
        <dbReference type="EMBL" id="MEQ2209204.1"/>
    </source>
</evidence>
<feature type="region of interest" description="Disordered" evidence="1">
    <location>
        <begin position="381"/>
        <end position="403"/>
    </location>
</feature>
<feature type="region of interest" description="Disordered" evidence="1">
    <location>
        <begin position="742"/>
        <end position="1280"/>
    </location>
</feature>
<feature type="compositionally biased region" description="Polar residues" evidence="1">
    <location>
        <begin position="1295"/>
        <end position="1305"/>
    </location>
</feature>
<feature type="region of interest" description="Disordered" evidence="1">
    <location>
        <begin position="3196"/>
        <end position="3221"/>
    </location>
</feature>
<feature type="compositionally biased region" description="Polar residues" evidence="1">
    <location>
        <begin position="3676"/>
        <end position="3696"/>
    </location>
</feature>
<feature type="region of interest" description="Disordered" evidence="1">
    <location>
        <begin position="338"/>
        <end position="362"/>
    </location>
</feature>
<dbReference type="EMBL" id="JAHRIN010051077">
    <property type="protein sequence ID" value="MEQ2209204.1"/>
    <property type="molecule type" value="Genomic_DNA"/>
</dbReference>
<feature type="compositionally biased region" description="Basic and acidic residues" evidence="1">
    <location>
        <begin position="3874"/>
        <end position="3884"/>
    </location>
</feature>
<feature type="compositionally biased region" description="Basic and acidic residues" evidence="1">
    <location>
        <begin position="3701"/>
        <end position="3714"/>
    </location>
</feature>
<feature type="region of interest" description="Disordered" evidence="1">
    <location>
        <begin position="432"/>
        <end position="608"/>
    </location>
</feature>
<feature type="compositionally biased region" description="Polar residues" evidence="1">
    <location>
        <begin position="986"/>
        <end position="1009"/>
    </location>
</feature>
<feature type="compositionally biased region" description="Basic and acidic residues" evidence="1">
    <location>
        <begin position="4354"/>
        <end position="4366"/>
    </location>
</feature>
<feature type="compositionally biased region" description="Polar residues" evidence="1">
    <location>
        <begin position="2041"/>
        <end position="2055"/>
    </location>
</feature>
<feature type="region of interest" description="Disordered" evidence="1">
    <location>
        <begin position="3305"/>
        <end position="3340"/>
    </location>
</feature>
<feature type="compositionally biased region" description="Polar residues" evidence="1">
    <location>
        <begin position="1112"/>
        <end position="1137"/>
    </location>
</feature>
<sequence length="4463" mass="482712">RSNSKRGVRIIPVDSGMGVEDWESKYKVPDTGVLDDYLDTEQKLWEDEDKSIIYRISDSCESKGSRFYQSVECDGLSPEETLEPNGRAQRHSFGSGEIRLVYKAAGSFEDESSPPEIDIIPSVKQLRQPTDRESLLYKTRLWAKTALEDTLENYAAFREQEAAREEAARIRGRIEYNSLGSDEMQYSFGSDEELEDLTFTEGEANFEYESYSYPGKYMQPFEGQDFPSKARTTDQQDPMLSPVDEPNDEYIDPVGELRSLVNSVSEYLAVKEEEINNYESMPKLPRRKLPALPIDAKILQPEDNDSNIVKPNVKEESSVEQGITGVKNAMSSLFSTFTGSKSPTEVEASATPSSPQAPQTDSGISKLFSFISKANIEASETSCATIAEPTTTQTSPQPESGISKLLVFIPKSGGTSPPVAIVPPACQEPATEKKFSIQSLLPFQSSEPTRQADANQTPTHATSEAQAGNQSTSGFESMLGRLSPLRLFSSPPSPRQPSPDPPEQRSHSAASKESQQGQVSRATTPNRESSQTEQQAGEIRPGSASGSVDLLPDTGSGSIELSQETGSGSVELLPETESSGELPDIQQRATTAVSEAKPDESSEEAGFFSPFKKSFSTLISTVPSEKPSHSDTKPAEGSFLGSKLKIPFFSENVSTATTPKVDGAMLSGILKLGVREDANVSSNTSPPTPSRSPSPSRASLLESVPKQNTGTGWFSNLFKVAPAEPEKEPANNQMTPTVTLTKPSVQTEPHFEQMFPDAPKATGSSAEQSYEEKTLQEVNIPSQDQDPHKVIEGTSNPETSQPQGILSGLLKTGQTESVSFDKKTHEGDSQSQQGGLFSGIFSLPSQPSPQPQQSSGAQQSGVFSGFLKLASDTVSASTNQSSPGGRSGQTSSQGQGLFSGLLKKAADTVTGSQPTQSSQDSQPGDANQTMIKDGSEQSLDQGSASPAESTGLLSGLKLGSTDSLLPDKGQTDQKHRQLVASDEQLKQPQQTETITQQKGPKPTTMSQSSGLLGGLLKLTESAPQQASSGQGGLLSGLFGISAHESAAVNPPKPSQNQPQTAKSENQPNQQPGNRQNLQQQNQTPPQQQTSGPGGMLSGLFNKITDVGVPQPTVGSQSTQQQAQRPGPKTSQQPPNQQGGFLSGLFSPGSNAPSQQYPPVNQQNQQQPQQGNRQPLRRQNQIPPQPPATVPEPQQGGLLSGLFNKLASSDNAAQQPSKQTGTQQGREPAQLSSEPLSQSSQQGGFLSGLFGQSPPQQHQAQQQTSKMAGPQQTTTQQANQGGGLLSGILKLASGDNVPQEQKSTKPPQVREAAVKSGQNQPQPESGGLISGLLTKISATVEQASSPSDQVTPLSTQQQQQQQQQQPRSSQSRPHIQRTKPVEVQSYQEASSDNESKAPPQKGFLSSLFSVTEEPLSKMQEPSKPQPGKEEPKNSTTGTSPGLLSGIFKTSSSDNSTSAPGKEKAALDTLLSNKAKIPSSTETVTTFANLANRVVDTHEQLPQSQVRQDHTVSPAQHYLEEIQRLLYGTADEYGYKDLLYNFTEHGVIPPELYDHQCLIEALLWQQLNDYVQAEALATHVQMHNQTCQSYIAPTVTAPQLDNGNPLNPKEMNISDFNVPAHPWRDAAAQHFESRNRFFETDEELVLFDMSCRNKKLWSSCDDLNDLDRNSKPWIARGTAMNLSMKKSKTRLSRCQSLTQWSVHEFSKTEDKCIVNNYLRDDNFDLKSATDFLKRLATKKGPVDLRRGALNLSKSAGAAGDTDEDMLSEDSEWYQQWLSLLEHGLWWPAEAGDCGYYVYTDENYIYSLLTDKAGRHLYACATEEEMQTLGNITENIANILKQNQTDKVTLCGFKIPLNDESRGFWVSDNQQNAFLLNDAPIDLTAALRKGEKIMNMNLHSFSQMFQESVSSQGEQPIDFSVYKLKKIKVKCIENGHTDQEEPIEAADFSWKSIKGGQGGPYWKHQGIKDTLTPGHLPQHYLTQISQNKQYPIPEIMIAHVDDTNADQSKQNASSVLSGIRAKSTNANTSRAETLSSTATTSASVGSKLSETSPSTSKIQLGRKLPPAPVVSVTTSSPTPPAQVASSSSCVSAKTSSPTVPSISSQRPHLTRQPSQADRQADKAMLLSQFNKSTVTGICNKGNSLSALSKTFSETPKEPQDTPKIFTPQLHILNNTTGVYTEAYLYNRNQKCFTTAGGSQMCPKVLDFSSAINKNNAKEKDGTDDSVESAPRYEAVDFTKYKLKRFREKMQSDTKANLDLTDKTTTAVDLTKQVEEEEVEWPVSECPRVSLLQDSLNISQTNREDTVDQQNQSARCLSRPGPETGHVHSLVHAQQIQAFSSTTKGAKTSGTDSEVSKKDKDASFKLDCASTLSSKSPETNFTSEKITPTAMYLSSKESNLDTPVKETARTESKQAVLTSTLLSPAMRKQVNIHKQQLPKQQSSMTVETASTPHVSSENNRSVTTLVSYQSCEKTQQYQKTTAPANSIKATLDMSVNSKTQPPKTTAVPTKDPAGEALSLTKRNPLAYVERDQSLSRQESIDLTCKAVVPVNKQEMNGYIHIPMTSKSFTSKEVVQDVDITSRKPLTDYNMGLSANAQPFPCQLDLKLLQQQTWDSKHDILSLSVHSPSLSSVIKQEHVTFPSTKGDNVLHMSPKPSSVTLGKTMPEDENATDEAVSLVKKSSERSVTNQDSVGVALIVDQTQMESTSKMQPQNVTPVVKGQITHRNGVSVTQQSIPSYMVMQHSVVVRSIVKSNSIDTAPANSVKGTLDMSTKTSELDTSVSSDPVPLVRSRRSSLIYSQKDSVGVPLIVETHLPQEQPTRNQTAFAESQKLMQRFVRSESGETTAPANSIRSFLDMSPKSQQKESETASITLSSGVVPLVRKKTHVTNNHCAGVPLIVEQHVCQQRRQVMMEVNRPETLHRQISSSHCNEVFSASTTIYKDQQQHNKPVDFSAKDSLATCNLSSNQTEPKNREPINFTVAKEKKETSEKRQTKKVLEKKTFVGTVDLTFNVKNKPIIDPQEAKNFTSVCLSSQHKINFQQQYVLGNTIDDVRNDITLSQTETSQQFREYLNHTHINTQPGMHYEMPSGTGLKFDSSFANEESNFNPERIQPPQPFAPQATQGDIFTSSALEQTSLDKPELPIQYLVSQHQCPHPGAEFTIPPPNTQKLQKQDTTIQQGVTHRPKILIKQATVDSYGSTEECEENGEVTHGRHSPVSCNTQQERGRSQTAVVPLSLKAQPGLNIEHATLPGIAQQSYGTSAAAYDAKIPYQVLKLPDISQNHTIAQNYDAQTLPSNNTDPIQCASQVSVSVSQSTRSHDTMPGEHVKSSYQNQGFSSQLQEPQAALTQTASSSVKGLISLFSNLDSQSCVSTKSPAIYNYAKTESKSVDHNTEVILTQQQDTHAPLTYNIKSIEAMASNSQIPTVSTFLPCTATLGQGYAESRPTTPETKLPSSAEASKDQSATVQMVMSPEVPLSTELQQKGFIPGDLSHKVSTGTLEDSSLSAVNSVSPSQEYQQPQETLNSCTRCETTVEELPPSKPLQVKPIDNKLHVGLQSCDEPPLLALTLNEAISKPTGNEVLATANEITSPQTDLSQQQHLEEIKQASSTELVNVSAEFGAISSQENRTPPRPIYLGIGFSDTLPFGVETDSGDQKPHVRLPHIFVSAASSPEEETNEPDITESSISNFPDISVPHNTTPSAGTAPEQRDLDVVKSDVSKDASALEDSTTQGSVETSSDKVKTCSPELPITLTTADQINTNEQDSQHTVTDKTSTDTTLSETENKADTTEVPEQKCQMISTERELATSDASPTDVKPFTELASQVVEESPECVQSFEKSVVIDENKSSGMALTEDVQCLNNKSLKEEAIVSDVKSPEGVQHLHDKSEKDVSSSVHEPPSINPPTEELTISKENSTTVKGDLPKAEQTDEQAGKRIFSMFSGSATSPQQTPSQTGISILGGIIPGTSTKDIPGTELLSMFGGSSAPSSSEFKETPLQSAPLEPQRKGLFSMFGGSITQPPPGLRGPTAGGVQPRGPPPKEPPGKGLFSMFGAAAPQQAPIPRGHPGAGPPPRGLSTGSSLFGGILPATQKDTPSTGLFSKFGGLGGQPQAGPKVCTPGQTESITSDLFGMFKGPETTKPEETANSGTKCGQAEPPANLANPDNSEKAVAESITLTKDGHVKGTEDSDLPEEGLVEEAETKDKAEEGSLTDTTVKTEETEQKHTEGVEHSEAPDTEGSYKGVPSAAPETKGIFDIPILSTPKFGFMSAATEGTPSIGSLFSTTSSASKTLEPQQTDGGLFSGFKSLSTGIFQDEKPAGKEETPISSSVFGLKLSSVFGTSDSPKPESTSPVITSQPQSESPKMTDKFDEPDSDKASPGSGETESADASDTEGPTETSKTDSCDTLAQTAQSGIPSLSGSLSEGLDKPQVTFAPCELDESEENTPATRQALLETEQLKDPLMKEAAKRLVSV</sequence>
<feature type="region of interest" description="Disordered" evidence="1">
    <location>
        <begin position="4003"/>
        <end position="4239"/>
    </location>
</feature>
<feature type="compositionally biased region" description="Low complexity" evidence="1">
    <location>
        <begin position="910"/>
        <end position="925"/>
    </location>
</feature>
<feature type="compositionally biased region" description="Polar residues" evidence="1">
    <location>
        <begin position="1432"/>
        <end position="1457"/>
    </location>
</feature>
<feature type="region of interest" description="Disordered" evidence="1">
    <location>
        <begin position="3433"/>
        <end position="3459"/>
    </location>
</feature>
<feature type="compositionally biased region" description="Polar residues" evidence="1">
    <location>
        <begin position="705"/>
        <end position="714"/>
    </location>
</feature>
<feature type="compositionally biased region" description="Polar residues" evidence="1">
    <location>
        <begin position="3745"/>
        <end position="3761"/>
    </location>
</feature>
<feature type="compositionally biased region" description="Low complexity" evidence="1">
    <location>
        <begin position="388"/>
        <end position="400"/>
    </location>
</feature>
<feature type="compositionally biased region" description="Polar residues" evidence="1">
    <location>
        <begin position="1205"/>
        <end position="1224"/>
    </location>
</feature>
<feature type="compositionally biased region" description="Basic and acidic residues" evidence="1">
    <location>
        <begin position="819"/>
        <end position="828"/>
    </location>
</feature>
<protein>
    <submittedName>
        <fullName evidence="2">Uncharacterized protein</fullName>
    </submittedName>
</protein>
<feature type="compositionally biased region" description="Basic and acidic residues" evidence="1">
    <location>
        <begin position="4206"/>
        <end position="4224"/>
    </location>
</feature>
<feature type="region of interest" description="Disordered" evidence="1">
    <location>
        <begin position="3660"/>
        <end position="3809"/>
    </location>
</feature>
<feature type="compositionally biased region" description="Low complexity" evidence="1">
    <location>
        <begin position="2025"/>
        <end position="2040"/>
    </location>
</feature>
<feature type="compositionally biased region" description="Low complexity" evidence="1">
    <location>
        <begin position="1138"/>
        <end position="1181"/>
    </location>
</feature>
<feature type="compositionally biased region" description="Polar residues" evidence="1">
    <location>
        <begin position="3439"/>
        <end position="3459"/>
    </location>
</feature>
<feature type="compositionally biased region" description="Low complexity" evidence="1">
    <location>
        <begin position="1065"/>
        <end position="1090"/>
    </location>
</feature>
<evidence type="ECO:0000313" key="3">
    <source>
        <dbReference type="Proteomes" id="UP001434883"/>
    </source>
</evidence>